<sequence>MKSNKLQEDGRVGKAACLTRNSYTKNISLEMSSNDVVYEQSPPILTSEGLYNAIKVVNVKKGTEVTCVAKFNGSTIITNTTLPEKKAEGQVTGKVCNTTDTSAQDTKVEKVNMLSMAVLGLRVLL</sequence>
<feature type="non-terminal residue" evidence="1">
    <location>
        <position position="125"/>
    </location>
</feature>
<proteinExistence type="predicted"/>
<dbReference type="AlphaFoldDB" id="A0A7L4HPG5"/>
<gene>
    <name evidence="1" type="primary">Trdc_0</name>
    <name evidence="1" type="ORF">SCOUMB_R13501</name>
</gene>
<protein>
    <submittedName>
        <fullName evidence="1">TRDC protein</fullName>
    </submittedName>
</protein>
<feature type="non-terminal residue" evidence="1">
    <location>
        <position position="1"/>
    </location>
</feature>
<dbReference type="EMBL" id="VZTL01019192">
    <property type="protein sequence ID" value="NXX54881.1"/>
    <property type="molecule type" value="Genomic_DNA"/>
</dbReference>
<dbReference type="Proteomes" id="UP000539032">
    <property type="component" value="Unassembled WGS sequence"/>
</dbReference>
<dbReference type="Gene3D" id="2.60.40.10">
    <property type="entry name" value="Immunoglobulins"/>
    <property type="match status" value="1"/>
</dbReference>
<evidence type="ECO:0000313" key="2">
    <source>
        <dbReference type="Proteomes" id="UP000539032"/>
    </source>
</evidence>
<reference evidence="1 2" key="1">
    <citation type="submission" date="2020-02" db="EMBL/GenBank/DDBJ databases">
        <title>Bird 10,000 Genomes (B10K) Project - Family phase.</title>
        <authorList>
            <person name="Zhang G."/>
        </authorList>
    </citation>
    <scope>NUCLEOTIDE SEQUENCE [LARGE SCALE GENOMIC DNA]</scope>
    <source>
        <strain evidence="1">B10K-DU-002-70</strain>
        <tissue evidence="1">Muscle</tissue>
    </source>
</reference>
<evidence type="ECO:0000313" key="1">
    <source>
        <dbReference type="EMBL" id="NXX54881.1"/>
    </source>
</evidence>
<dbReference type="OrthoDB" id="9945861at2759"/>
<dbReference type="InterPro" id="IPR013783">
    <property type="entry name" value="Ig-like_fold"/>
</dbReference>
<name>A0A7L4HPG5_SCOUM</name>
<comment type="caution">
    <text evidence="1">The sequence shown here is derived from an EMBL/GenBank/DDBJ whole genome shotgun (WGS) entry which is preliminary data.</text>
</comment>
<keyword evidence="2" id="KW-1185">Reference proteome</keyword>
<organism evidence="1 2">
    <name type="scientific">Scopus umbretta</name>
    <name type="common">Hammerkop</name>
    <dbReference type="NCBI Taxonomy" id="33581"/>
    <lineage>
        <taxon>Eukaryota</taxon>
        <taxon>Metazoa</taxon>
        <taxon>Chordata</taxon>
        <taxon>Craniata</taxon>
        <taxon>Vertebrata</taxon>
        <taxon>Euteleostomi</taxon>
        <taxon>Archelosauria</taxon>
        <taxon>Archosauria</taxon>
        <taxon>Dinosauria</taxon>
        <taxon>Saurischia</taxon>
        <taxon>Theropoda</taxon>
        <taxon>Coelurosauria</taxon>
        <taxon>Aves</taxon>
        <taxon>Neognathae</taxon>
        <taxon>Neoaves</taxon>
        <taxon>Aequornithes</taxon>
        <taxon>Pelecaniformes</taxon>
        <taxon>Scopidae</taxon>
        <taxon>Scopus</taxon>
    </lineage>
</organism>
<accession>A0A7L4HPG5</accession>